<sequence length="102" mass="11489">MLWITIGVRDVTRRGEATLGAFNRTARAPSPLRHPVRARSHAATARAPGRHRRVAARASRSSAAQRNATHPDDHAVSQARRGMRVRHRRCRRESVDNPDRLC</sequence>
<protein>
    <submittedName>
        <fullName evidence="2">Uncharacterized protein</fullName>
    </submittedName>
</protein>
<organism evidence="2 3">
    <name type="scientific">Burkholderia singularis</name>
    <dbReference type="NCBI Taxonomy" id="1503053"/>
    <lineage>
        <taxon>Bacteria</taxon>
        <taxon>Pseudomonadati</taxon>
        <taxon>Pseudomonadota</taxon>
        <taxon>Betaproteobacteria</taxon>
        <taxon>Burkholderiales</taxon>
        <taxon>Burkholderiaceae</taxon>
        <taxon>Burkholderia</taxon>
        <taxon>pseudomallei group</taxon>
    </lineage>
</organism>
<evidence type="ECO:0000313" key="3">
    <source>
        <dbReference type="Proteomes" id="UP000198460"/>
    </source>
</evidence>
<gene>
    <name evidence="2" type="ORF">BSIN_2976</name>
</gene>
<evidence type="ECO:0000313" key="2">
    <source>
        <dbReference type="EMBL" id="SMF99790.1"/>
    </source>
</evidence>
<feature type="compositionally biased region" description="Basic residues" evidence="1">
    <location>
        <begin position="81"/>
        <end position="91"/>
    </location>
</feature>
<feature type="compositionally biased region" description="Basic and acidic residues" evidence="1">
    <location>
        <begin position="92"/>
        <end position="102"/>
    </location>
</feature>
<name>A0A238H3H3_9BURK</name>
<dbReference type="EMBL" id="FXAN01000044">
    <property type="protein sequence ID" value="SMF99790.1"/>
    <property type="molecule type" value="Genomic_DNA"/>
</dbReference>
<feature type="compositionally biased region" description="Low complexity" evidence="1">
    <location>
        <begin position="56"/>
        <end position="68"/>
    </location>
</feature>
<feature type="region of interest" description="Disordered" evidence="1">
    <location>
        <begin position="30"/>
        <end position="102"/>
    </location>
</feature>
<dbReference type="Proteomes" id="UP000198460">
    <property type="component" value="Unassembled WGS sequence"/>
</dbReference>
<proteinExistence type="predicted"/>
<dbReference type="AlphaFoldDB" id="A0A238H3H3"/>
<evidence type="ECO:0000256" key="1">
    <source>
        <dbReference type="SAM" id="MobiDB-lite"/>
    </source>
</evidence>
<accession>A0A238H3H3</accession>
<reference evidence="2 3" key="1">
    <citation type="submission" date="2017-04" db="EMBL/GenBank/DDBJ databases">
        <authorList>
            <person name="Afonso C.L."/>
            <person name="Miller P.J."/>
            <person name="Scott M.A."/>
            <person name="Spackman E."/>
            <person name="Goraichik I."/>
            <person name="Dimitrov K.M."/>
            <person name="Suarez D.L."/>
            <person name="Swayne D.E."/>
        </authorList>
    </citation>
    <scope>NUCLEOTIDE SEQUENCE [LARGE SCALE GENOMIC DNA]</scope>
    <source>
        <strain evidence="2">LMG 28154</strain>
    </source>
</reference>